<evidence type="ECO:0000256" key="6">
    <source>
        <dbReference type="ARBA" id="ARBA00022837"/>
    </source>
</evidence>
<evidence type="ECO:0000256" key="7">
    <source>
        <dbReference type="ARBA" id="ARBA00022989"/>
    </source>
</evidence>
<dbReference type="CDD" id="cd00054">
    <property type="entry name" value="EGF_CA"/>
    <property type="match status" value="2"/>
</dbReference>
<dbReference type="InterPro" id="IPR000152">
    <property type="entry name" value="EGF-type_Asp/Asn_hydroxyl_site"/>
</dbReference>
<proteinExistence type="predicted"/>
<evidence type="ECO:0000313" key="14">
    <source>
        <dbReference type="Proteomes" id="UP001159428"/>
    </source>
</evidence>
<dbReference type="FunFam" id="2.10.25.10:FF:000118">
    <property type="entry name" value="protein delta homolog 2"/>
    <property type="match status" value="1"/>
</dbReference>
<dbReference type="PANTHER" id="PTHR24042:SF5">
    <property type="entry name" value="EGF-LIKE CALCIUM-BINDING DOMAIN-CONTAINING PROTEIN"/>
    <property type="match status" value="1"/>
</dbReference>
<evidence type="ECO:0000256" key="10">
    <source>
        <dbReference type="ARBA" id="ARBA00023180"/>
    </source>
</evidence>
<name>A0AAU9XLE0_9CNID</name>
<dbReference type="InterPro" id="IPR018097">
    <property type="entry name" value="EGF_Ca-bd_CS"/>
</dbReference>
<dbReference type="GO" id="GO:0048513">
    <property type="term" value="P:animal organ development"/>
    <property type="evidence" value="ECO:0007669"/>
    <property type="project" value="UniProtKB-ARBA"/>
</dbReference>
<feature type="domain" description="EGF-like" evidence="12">
    <location>
        <begin position="85"/>
        <end position="124"/>
    </location>
</feature>
<dbReference type="SUPFAM" id="SSF57196">
    <property type="entry name" value="EGF/Laminin"/>
    <property type="match status" value="2"/>
</dbReference>
<dbReference type="GO" id="GO:0005509">
    <property type="term" value="F:calcium ion binding"/>
    <property type="evidence" value="ECO:0007669"/>
    <property type="project" value="InterPro"/>
</dbReference>
<dbReference type="InterPro" id="IPR024731">
    <property type="entry name" value="NELL2-like_EGF"/>
</dbReference>
<dbReference type="PROSITE" id="PS50026">
    <property type="entry name" value="EGF_3"/>
    <property type="match status" value="2"/>
</dbReference>
<gene>
    <name evidence="13" type="ORF">PMEA_00026466</name>
</gene>
<dbReference type="FunFam" id="2.10.25.10:FF:000202">
    <property type="entry name" value="Multiple epidermal growth factor-like domains 8"/>
    <property type="match status" value="1"/>
</dbReference>
<evidence type="ECO:0000259" key="12">
    <source>
        <dbReference type="PROSITE" id="PS50026"/>
    </source>
</evidence>
<keyword evidence="5" id="KW-0677">Repeat</keyword>
<dbReference type="GO" id="GO:0048731">
    <property type="term" value="P:system development"/>
    <property type="evidence" value="ECO:0007669"/>
    <property type="project" value="UniProtKB-ARBA"/>
</dbReference>
<dbReference type="PROSITE" id="PS01186">
    <property type="entry name" value="EGF_2"/>
    <property type="match status" value="2"/>
</dbReference>
<evidence type="ECO:0000256" key="8">
    <source>
        <dbReference type="ARBA" id="ARBA00023136"/>
    </source>
</evidence>
<evidence type="ECO:0000256" key="11">
    <source>
        <dbReference type="PROSITE-ProRule" id="PRU00076"/>
    </source>
</evidence>
<dbReference type="Pfam" id="PF12947">
    <property type="entry name" value="EGF_3"/>
    <property type="match status" value="1"/>
</dbReference>
<keyword evidence="6" id="KW-0106">Calcium</keyword>
<keyword evidence="3" id="KW-0812">Transmembrane</keyword>
<comment type="caution">
    <text evidence="11">Lacks conserved residue(s) required for the propagation of feature annotation.</text>
</comment>
<keyword evidence="10" id="KW-0325">Glycoprotein</keyword>
<evidence type="ECO:0000256" key="9">
    <source>
        <dbReference type="ARBA" id="ARBA00023157"/>
    </source>
</evidence>
<keyword evidence="14" id="KW-1185">Reference proteome</keyword>
<sequence length="170" mass="18802">CRKLEFTSSPAFHGKRLKNHIIRTVESLVQDSCSTLCYMEPNCVSYNEVVVSSPPSITKCELNNSTHNEHPQDLKPWPNYSYGGTMNVCGKNLPCQNNATCQSGFTIKGYRCLCPPGFEGEHCEEDIDECQKNTHDCHLNATCQNTNGSFVCTCSFGFNGDGRNCTGISL</sequence>
<keyword evidence="4" id="KW-0732">Signal</keyword>
<dbReference type="PROSITE" id="PS01187">
    <property type="entry name" value="EGF_CA"/>
    <property type="match status" value="1"/>
</dbReference>
<comment type="caution">
    <text evidence="13">The sequence shown here is derived from an EMBL/GenBank/DDBJ whole genome shotgun (WGS) entry which is preliminary data.</text>
</comment>
<evidence type="ECO:0000313" key="13">
    <source>
        <dbReference type="EMBL" id="CAH3152036.1"/>
    </source>
</evidence>
<keyword evidence="2 11" id="KW-0245">EGF-like domain</keyword>
<evidence type="ECO:0000256" key="4">
    <source>
        <dbReference type="ARBA" id="ARBA00022729"/>
    </source>
</evidence>
<dbReference type="GO" id="GO:0008201">
    <property type="term" value="F:heparin binding"/>
    <property type="evidence" value="ECO:0007669"/>
    <property type="project" value="TreeGrafter"/>
</dbReference>
<dbReference type="Gene3D" id="2.10.25.10">
    <property type="entry name" value="Laminin"/>
    <property type="match status" value="2"/>
</dbReference>
<feature type="disulfide bond" evidence="11">
    <location>
        <begin position="95"/>
        <end position="112"/>
    </location>
</feature>
<organism evidence="13 14">
    <name type="scientific">Pocillopora meandrina</name>
    <dbReference type="NCBI Taxonomy" id="46732"/>
    <lineage>
        <taxon>Eukaryota</taxon>
        <taxon>Metazoa</taxon>
        <taxon>Cnidaria</taxon>
        <taxon>Anthozoa</taxon>
        <taxon>Hexacorallia</taxon>
        <taxon>Scleractinia</taxon>
        <taxon>Astrocoeniina</taxon>
        <taxon>Pocilloporidae</taxon>
        <taxon>Pocillopora</taxon>
    </lineage>
</organism>
<accession>A0AAU9XLE0</accession>
<evidence type="ECO:0000256" key="1">
    <source>
        <dbReference type="ARBA" id="ARBA00004479"/>
    </source>
</evidence>
<evidence type="ECO:0000256" key="2">
    <source>
        <dbReference type="ARBA" id="ARBA00022536"/>
    </source>
</evidence>
<dbReference type="GO" id="GO:0016020">
    <property type="term" value="C:membrane"/>
    <property type="evidence" value="ECO:0007669"/>
    <property type="project" value="UniProtKB-SubCell"/>
</dbReference>
<dbReference type="InterPro" id="IPR051586">
    <property type="entry name" value="PKC-binding_NELL"/>
</dbReference>
<dbReference type="Pfam" id="PF00008">
    <property type="entry name" value="EGF"/>
    <property type="match status" value="1"/>
</dbReference>
<dbReference type="Proteomes" id="UP001159428">
    <property type="component" value="Unassembled WGS sequence"/>
</dbReference>
<dbReference type="SMART" id="SM00179">
    <property type="entry name" value="EGF_CA"/>
    <property type="match status" value="2"/>
</dbReference>
<keyword evidence="9 11" id="KW-1015">Disulfide bond</keyword>
<evidence type="ECO:0000256" key="3">
    <source>
        <dbReference type="ARBA" id="ARBA00022692"/>
    </source>
</evidence>
<dbReference type="PROSITE" id="PS00010">
    <property type="entry name" value="ASX_HYDROXYL"/>
    <property type="match status" value="1"/>
</dbReference>
<dbReference type="PANTHER" id="PTHR24042">
    <property type="entry name" value="NEL HOMOLOG"/>
    <property type="match status" value="1"/>
</dbReference>
<comment type="subcellular location">
    <subcellularLocation>
        <location evidence="1">Membrane</location>
        <topology evidence="1">Single-pass type I membrane protein</topology>
    </subcellularLocation>
</comment>
<dbReference type="AlphaFoldDB" id="A0AAU9XLE0"/>
<dbReference type="InterPro" id="IPR001881">
    <property type="entry name" value="EGF-like_Ca-bd_dom"/>
</dbReference>
<dbReference type="GO" id="GO:0005615">
    <property type="term" value="C:extracellular space"/>
    <property type="evidence" value="ECO:0007669"/>
    <property type="project" value="TreeGrafter"/>
</dbReference>
<feature type="domain" description="EGF-like" evidence="12">
    <location>
        <begin position="126"/>
        <end position="166"/>
    </location>
</feature>
<keyword evidence="7" id="KW-1133">Transmembrane helix</keyword>
<evidence type="ECO:0000256" key="5">
    <source>
        <dbReference type="ARBA" id="ARBA00022737"/>
    </source>
</evidence>
<dbReference type="SMART" id="SM00181">
    <property type="entry name" value="EGF"/>
    <property type="match status" value="2"/>
</dbReference>
<feature type="non-terminal residue" evidence="13">
    <location>
        <position position="1"/>
    </location>
</feature>
<keyword evidence="8" id="KW-0472">Membrane</keyword>
<reference evidence="13 14" key="1">
    <citation type="submission" date="2022-05" db="EMBL/GenBank/DDBJ databases">
        <authorList>
            <consortium name="Genoscope - CEA"/>
            <person name="William W."/>
        </authorList>
    </citation>
    <scope>NUCLEOTIDE SEQUENCE [LARGE SCALE GENOMIC DNA]</scope>
</reference>
<dbReference type="InterPro" id="IPR000742">
    <property type="entry name" value="EGF"/>
</dbReference>
<protein>
    <recommendedName>
        <fullName evidence="12">EGF-like domain-containing protein</fullName>
    </recommendedName>
</protein>
<feature type="disulfide bond" evidence="11">
    <location>
        <begin position="114"/>
        <end position="123"/>
    </location>
</feature>
<dbReference type="EMBL" id="CALNXJ010000050">
    <property type="protein sequence ID" value="CAH3152036.1"/>
    <property type="molecule type" value="Genomic_DNA"/>
</dbReference>
<dbReference type="PROSITE" id="PS00022">
    <property type="entry name" value="EGF_1"/>
    <property type="match status" value="1"/>
</dbReference>